<sequence>MKIDSRCRQCIGIEINPCPVGTDFRANSGCVDAAFQSGLSLRHAAAAGRRVGTHQQSCQHAVQKLREIPGFADGNIAGTRERRRRSDEGIDAHLNGVWAPAMDHGTTAITLPNLRRFLTESPAQDSDRQSLRAGVLGSQNNRAYGICENCHRCQHLDQGHVMHKPSGARVALMHHDCIRVTHCAAVSMTLADMSDPPHLALSSGVVKYAIHGTVVLSLTSPP</sequence>
<dbReference type="Proteomes" id="UP000678499">
    <property type="component" value="Unassembled WGS sequence"/>
</dbReference>
<reference evidence="1" key="1">
    <citation type="submission" date="2020-11" db="EMBL/GenBank/DDBJ databases">
        <authorList>
            <person name="Tran Van P."/>
        </authorList>
    </citation>
    <scope>NUCLEOTIDE SEQUENCE</scope>
</reference>
<proteinExistence type="predicted"/>
<dbReference type="EMBL" id="CAJPEX010001144">
    <property type="protein sequence ID" value="CAG0918339.1"/>
    <property type="molecule type" value="Genomic_DNA"/>
</dbReference>
<protein>
    <submittedName>
        <fullName evidence="1">Uncharacterized protein</fullName>
    </submittedName>
</protein>
<keyword evidence="2" id="KW-1185">Reference proteome</keyword>
<evidence type="ECO:0000313" key="1">
    <source>
        <dbReference type="EMBL" id="CAD7278187.1"/>
    </source>
</evidence>
<organism evidence="1">
    <name type="scientific">Notodromas monacha</name>
    <dbReference type="NCBI Taxonomy" id="399045"/>
    <lineage>
        <taxon>Eukaryota</taxon>
        <taxon>Metazoa</taxon>
        <taxon>Ecdysozoa</taxon>
        <taxon>Arthropoda</taxon>
        <taxon>Crustacea</taxon>
        <taxon>Oligostraca</taxon>
        <taxon>Ostracoda</taxon>
        <taxon>Podocopa</taxon>
        <taxon>Podocopida</taxon>
        <taxon>Cypridocopina</taxon>
        <taxon>Cypridoidea</taxon>
        <taxon>Cyprididae</taxon>
        <taxon>Notodromas</taxon>
    </lineage>
</organism>
<dbReference type="AlphaFoldDB" id="A0A7R9GDA2"/>
<gene>
    <name evidence="1" type="ORF">NMOB1V02_LOCUS5898</name>
</gene>
<dbReference type="EMBL" id="OA883181">
    <property type="protein sequence ID" value="CAD7278187.1"/>
    <property type="molecule type" value="Genomic_DNA"/>
</dbReference>
<name>A0A7R9GDA2_9CRUS</name>
<accession>A0A7R9GDA2</accession>
<evidence type="ECO:0000313" key="2">
    <source>
        <dbReference type="Proteomes" id="UP000678499"/>
    </source>
</evidence>